<protein>
    <recommendedName>
        <fullName evidence="11">Cadherin domain-containing protein</fullName>
    </recommendedName>
</protein>
<feature type="signal peptide" evidence="10">
    <location>
        <begin position="1"/>
        <end position="19"/>
    </location>
</feature>
<dbReference type="PROSITE" id="PS00232">
    <property type="entry name" value="CADHERIN_1"/>
    <property type="match status" value="3"/>
</dbReference>
<comment type="caution">
    <text evidence="12">The sequence shown here is derived from an EMBL/GenBank/DDBJ whole genome shotgun (WGS) entry which is preliminary data.</text>
</comment>
<dbReference type="PROSITE" id="PS50268">
    <property type="entry name" value="CADHERIN_2"/>
    <property type="match status" value="11"/>
</dbReference>
<dbReference type="GO" id="GO:0007156">
    <property type="term" value="P:homophilic cell adhesion via plasma membrane adhesion molecules"/>
    <property type="evidence" value="ECO:0007669"/>
    <property type="project" value="InterPro"/>
</dbReference>
<feature type="domain" description="Cadherin" evidence="11">
    <location>
        <begin position="940"/>
        <end position="1063"/>
    </location>
</feature>
<feature type="domain" description="Cadherin" evidence="11">
    <location>
        <begin position="390"/>
        <end position="479"/>
    </location>
</feature>
<evidence type="ECO:0000256" key="4">
    <source>
        <dbReference type="ARBA" id="ARBA00022837"/>
    </source>
</evidence>
<dbReference type="PANTHER" id="PTHR24028">
    <property type="entry name" value="CADHERIN-87A"/>
    <property type="match status" value="1"/>
</dbReference>
<dbReference type="InterPro" id="IPR050174">
    <property type="entry name" value="Protocadherin/Cadherin-CA"/>
</dbReference>
<feature type="domain" description="Cadherin" evidence="11">
    <location>
        <begin position="1213"/>
        <end position="1298"/>
    </location>
</feature>
<comment type="subcellular location">
    <subcellularLocation>
        <location evidence="1">Membrane</location>
        <topology evidence="1">Single-pass membrane protein</topology>
    </subcellularLocation>
</comment>
<feature type="domain" description="Cadherin" evidence="11">
    <location>
        <begin position="480"/>
        <end position="586"/>
    </location>
</feature>
<feature type="transmembrane region" description="Helical" evidence="9">
    <location>
        <begin position="1517"/>
        <end position="1539"/>
    </location>
</feature>
<dbReference type="PANTHER" id="PTHR24028:SF146">
    <property type="entry name" value="CADHERIN 96CB, ISOFORM D-RELATED"/>
    <property type="match status" value="1"/>
</dbReference>
<dbReference type="Proteomes" id="UP001107558">
    <property type="component" value="Chromosome 2"/>
</dbReference>
<evidence type="ECO:0000313" key="12">
    <source>
        <dbReference type="EMBL" id="KAG5678221.1"/>
    </source>
</evidence>
<evidence type="ECO:0000313" key="13">
    <source>
        <dbReference type="Proteomes" id="UP001107558"/>
    </source>
</evidence>
<keyword evidence="4 8" id="KW-0106">Calcium</keyword>
<accession>A0A9J6C8F8</accession>
<evidence type="ECO:0000259" key="11">
    <source>
        <dbReference type="PROSITE" id="PS50268"/>
    </source>
</evidence>
<feature type="domain" description="Cadherin" evidence="11">
    <location>
        <begin position="823"/>
        <end position="938"/>
    </location>
</feature>
<evidence type="ECO:0000256" key="3">
    <source>
        <dbReference type="ARBA" id="ARBA00022737"/>
    </source>
</evidence>
<dbReference type="SMART" id="SM00112">
    <property type="entry name" value="CA"/>
    <property type="match status" value="11"/>
</dbReference>
<feature type="domain" description="Cadherin" evidence="11">
    <location>
        <begin position="276"/>
        <end position="361"/>
    </location>
</feature>
<evidence type="ECO:0000256" key="8">
    <source>
        <dbReference type="PROSITE-ProRule" id="PRU00043"/>
    </source>
</evidence>
<reference evidence="12" key="1">
    <citation type="submission" date="2021-03" db="EMBL/GenBank/DDBJ databases">
        <title>Chromosome level genome of the anhydrobiotic midge Polypedilum vanderplanki.</title>
        <authorList>
            <person name="Yoshida Y."/>
            <person name="Kikawada T."/>
            <person name="Gusev O."/>
        </authorList>
    </citation>
    <scope>NUCLEOTIDE SEQUENCE</scope>
    <source>
        <strain evidence="12">NIAS01</strain>
        <tissue evidence="12">Whole body or cell culture</tissue>
    </source>
</reference>
<gene>
    <name evidence="12" type="ORF">PVAND_007913</name>
</gene>
<evidence type="ECO:0000256" key="9">
    <source>
        <dbReference type="SAM" id="Phobius"/>
    </source>
</evidence>
<dbReference type="Gene3D" id="2.60.40.60">
    <property type="entry name" value="Cadherins"/>
    <property type="match status" value="10"/>
</dbReference>
<keyword evidence="5 9" id="KW-1133">Transmembrane helix</keyword>
<proteinExistence type="predicted"/>
<dbReference type="SUPFAM" id="SSF49313">
    <property type="entry name" value="Cadherin-like"/>
    <property type="match status" value="9"/>
</dbReference>
<organism evidence="12 13">
    <name type="scientific">Polypedilum vanderplanki</name>
    <name type="common">Sleeping chironomid midge</name>
    <dbReference type="NCBI Taxonomy" id="319348"/>
    <lineage>
        <taxon>Eukaryota</taxon>
        <taxon>Metazoa</taxon>
        <taxon>Ecdysozoa</taxon>
        <taxon>Arthropoda</taxon>
        <taxon>Hexapoda</taxon>
        <taxon>Insecta</taxon>
        <taxon>Pterygota</taxon>
        <taxon>Neoptera</taxon>
        <taxon>Endopterygota</taxon>
        <taxon>Diptera</taxon>
        <taxon>Nematocera</taxon>
        <taxon>Chironomoidea</taxon>
        <taxon>Chironomidae</taxon>
        <taxon>Chironominae</taxon>
        <taxon>Polypedilum</taxon>
        <taxon>Polypedilum</taxon>
    </lineage>
</organism>
<dbReference type="OrthoDB" id="6379298at2759"/>
<dbReference type="CDD" id="cd11304">
    <property type="entry name" value="Cadherin_repeat"/>
    <property type="match status" value="8"/>
</dbReference>
<feature type="domain" description="Cadherin" evidence="11">
    <location>
        <begin position="594"/>
        <end position="712"/>
    </location>
</feature>
<keyword evidence="10" id="KW-0732">Signal</keyword>
<keyword evidence="3" id="KW-0677">Repeat</keyword>
<feature type="domain" description="Cadherin" evidence="11">
    <location>
        <begin position="715"/>
        <end position="822"/>
    </location>
</feature>
<evidence type="ECO:0000256" key="1">
    <source>
        <dbReference type="ARBA" id="ARBA00004167"/>
    </source>
</evidence>
<feature type="domain" description="Cadherin" evidence="11">
    <location>
        <begin position="162"/>
        <end position="253"/>
    </location>
</feature>
<feature type="domain" description="Cadherin" evidence="11">
    <location>
        <begin position="1093"/>
        <end position="1178"/>
    </location>
</feature>
<dbReference type="InterPro" id="IPR020894">
    <property type="entry name" value="Cadherin_CS"/>
</dbReference>
<keyword evidence="2 9" id="KW-0812">Transmembrane</keyword>
<keyword evidence="6 9" id="KW-0472">Membrane</keyword>
<name>A0A9J6C8F8_POLVA</name>
<evidence type="ECO:0000256" key="6">
    <source>
        <dbReference type="ARBA" id="ARBA00023136"/>
    </source>
</evidence>
<evidence type="ECO:0000256" key="2">
    <source>
        <dbReference type="ARBA" id="ARBA00022692"/>
    </source>
</evidence>
<feature type="chain" id="PRO_5039933278" description="Cadherin domain-containing protein" evidence="10">
    <location>
        <begin position="20"/>
        <end position="1634"/>
    </location>
</feature>
<keyword evidence="13" id="KW-1185">Reference proteome</keyword>
<sequence>MLRTKSLLFLNLLINFSTAEWIEPFFTDLPEYVKMELETFETFTLIKFSMDEELPVPFTMAYLNGYSESTKPVVEFTFSYSHYLGFELFQSNSRWAINITKRQDYENENNQKYGLTMIADSKTVFIDIKINNIFDNKPTIVALDNPCFVDELNEDNYTTDCRFEVTDIDGMVNNTITFKIEGNNNETELFDLVEVERLTQFTNLYALVLKRTLHYEERSIYTFQTIVFDIGGNEFSFYTIVRVNDLPNLPPMWTKIFASAQFNEKQPTDLIFEAKAIDGDTGIDTKICYNLDFEINQDFSNLISINDETGDILVKYIDRDFLKINIFPFNITARKCNEFTSYITSSAVLIVNDINDNAPEISFNDEKNVIRLYEETIEKLFSSRDLIIKDIDLNQNAQYNVYLTPESHAVAFSLVPESGYQEQSFTISVLQPDILDYDRTEDFRDFELMIIATEINEEHSTNKTFRVELINWNDELPSFLQSEYIFEVEETVSVNFLIGNVEAKDDDFGDKIQYYLSDIRINVDLESGQLSTKIDNAFDYEQQQEVIFQVFANDTLQTGKEDEKIHTTSTQVRIIVKDMNDTPPSISLPWKFLSVTENDRFATITDEIYVRDPDTTASLSLIIDWDLSFASGQNVSKSDYVGCVEIETEEISRNELKTTLKVNSSHLIDYEKFQLLFLTITAIDSETVINNNSTNAVLSVTINDENDNTPEFVGNTLTINRSVIEESEADIFIGLIHAIDIDGPGNNEITYSLINKDESTEGWLRINSLTGEISVNASKIIDCDTPRREYLEYIVHLTDGLNENEGEIAIRIIDTNNKSPQILEFNNIVRIYENASDISLTTVLTHDEDRDEPHNLILYTIDTKSNPELQRYFEINENSGELRVKVLDEFNELDRDTEPSTYLVIIDVADNMGIGIHNKNSTSVSVILLDINDNAPQMPETLNFFSPINETFNENDVLVEQFYAHDIDEGFNAEVTYKISLIEPIEIDNGQLLNFVNLFSIENYENKYARIIAGTNFKGFSGKWAITIVATDNGDLGNTGPSLSSNATYEIIINPINYNRPKIIFPENASRLRLDFMSTNIGRQLILLNSSRLSSFEAIDDDAGIYGDVTFNIQSENDDHIYFELVKFSKKQCDLHVVRDIEEKVYTVSLIAIDGGGLISERIYLTLAFIDRNSQPYFENQEWKTSFTENVTGLEEIRFIPHAIDVKNEGLTSDDDLFQIYYFIDETYNEDAKLFNLDSVTGELKLNEQLDREEINHHSIRIIATNLETKPDIRFVTDNALLIVSCEVIDVNDNPPTFIKKYYVAAVSDKDERGLKEIIKLEATDPDLNDIITYHIVKDTMKVSNEKELSSVKDTAFELISSTGVLKLNFTVQSTMTGYFEFEVEARDLVDHTDTADVKISIISDSSRVSFIFDNTTNELENIDQDILLGIFSDAFNADCRFDEIIADSEEPNRAILRVHFEKDYEVIDGQIIKDKTFDNVLYDTLINQLKLKLNLVLKGTRDEFLEEEDSNLNLDLILSILVGVLSVALFTMIVIYILQIKRYLRQIKVLSEKKFEPTAESFHNVKAVPNTNLFSEGKQANPVMMNNIENPYKVDADTKSIISTDSDDFANLNDSKIFDINSSVDKNQPSTFV</sequence>
<dbReference type="PRINTS" id="PR00205">
    <property type="entry name" value="CADHERIN"/>
</dbReference>
<keyword evidence="7" id="KW-0325">Glycoprotein</keyword>
<dbReference type="InterPro" id="IPR002126">
    <property type="entry name" value="Cadherin-like_dom"/>
</dbReference>
<dbReference type="InterPro" id="IPR015919">
    <property type="entry name" value="Cadherin-like_sf"/>
</dbReference>
<feature type="domain" description="Cadherin" evidence="11">
    <location>
        <begin position="1299"/>
        <end position="1413"/>
    </location>
</feature>
<evidence type="ECO:0000256" key="5">
    <source>
        <dbReference type="ARBA" id="ARBA00022989"/>
    </source>
</evidence>
<dbReference type="GO" id="GO:0005886">
    <property type="term" value="C:plasma membrane"/>
    <property type="evidence" value="ECO:0007669"/>
    <property type="project" value="InterPro"/>
</dbReference>
<dbReference type="GO" id="GO:0005509">
    <property type="term" value="F:calcium ion binding"/>
    <property type="evidence" value="ECO:0007669"/>
    <property type="project" value="UniProtKB-UniRule"/>
</dbReference>
<evidence type="ECO:0000256" key="7">
    <source>
        <dbReference type="ARBA" id="ARBA00023180"/>
    </source>
</evidence>
<evidence type="ECO:0000256" key="10">
    <source>
        <dbReference type="SAM" id="SignalP"/>
    </source>
</evidence>
<dbReference type="EMBL" id="JADBJN010000002">
    <property type="protein sequence ID" value="KAG5678221.1"/>
    <property type="molecule type" value="Genomic_DNA"/>
</dbReference>